<gene>
    <name evidence="11" type="ORF">IV73_GL001003</name>
</gene>
<dbReference type="Pfam" id="PF22608">
    <property type="entry name" value="DNAX_ATPase_lid"/>
    <property type="match status" value="1"/>
</dbReference>
<dbReference type="InterPro" id="IPR003593">
    <property type="entry name" value="AAA+_ATPase"/>
</dbReference>
<dbReference type="AlphaFoldDB" id="A0A0R2JC43"/>
<evidence type="ECO:0000256" key="5">
    <source>
        <dbReference type="ARBA" id="ARBA00022833"/>
    </source>
</evidence>
<feature type="region of interest" description="Disordered" evidence="9">
    <location>
        <begin position="527"/>
        <end position="550"/>
    </location>
</feature>
<dbReference type="OrthoDB" id="9810148at2"/>
<keyword evidence="12" id="KW-1185">Reference proteome</keyword>
<dbReference type="InterPro" id="IPR008921">
    <property type="entry name" value="DNA_pol3_clamp-load_cplx_C"/>
</dbReference>
<proteinExistence type="inferred from homology"/>
<keyword evidence="7" id="KW-0239">DNA-directed DNA polymerase</keyword>
<evidence type="ECO:0000256" key="9">
    <source>
        <dbReference type="SAM" id="MobiDB-lite"/>
    </source>
</evidence>
<dbReference type="InterPro" id="IPR001270">
    <property type="entry name" value="ClpA/B"/>
</dbReference>
<name>A0A0R2JC43_9LACO</name>
<feature type="compositionally biased region" description="Polar residues" evidence="9">
    <location>
        <begin position="392"/>
        <end position="401"/>
    </location>
</feature>
<dbReference type="STRING" id="1616.IV73_GL001003"/>
<dbReference type="PANTHER" id="PTHR11669">
    <property type="entry name" value="REPLICATION FACTOR C / DNA POLYMERASE III GAMMA-TAU SUBUNIT"/>
    <property type="match status" value="1"/>
</dbReference>
<evidence type="ECO:0000313" key="11">
    <source>
        <dbReference type="EMBL" id="KRN74880.1"/>
    </source>
</evidence>
<dbReference type="SUPFAM" id="SSF48019">
    <property type="entry name" value="post-AAA+ oligomerization domain-like"/>
    <property type="match status" value="1"/>
</dbReference>
<dbReference type="GO" id="GO:0003887">
    <property type="term" value="F:DNA-directed DNA polymerase activity"/>
    <property type="evidence" value="ECO:0007669"/>
    <property type="project" value="UniProtKB-KW"/>
</dbReference>
<dbReference type="GO" id="GO:0006261">
    <property type="term" value="P:DNA-templated DNA replication"/>
    <property type="evidence" value="ECO:0007669"/>
    <property type="project" value="TreeGrafter"/>
</dbReference>
<dbReference type="NCBIfam" id="NF004046">
    <property type="entry name" value="PRK05563.1"/>
    <property type="match status" value="1"/>
</dbReference>
<dbReference type="PANTHER" id="PTHR11669:SF0">
    <property type="entry name" value="PROTEIN STICHEL-LIKE 2"/>
    <property type="match status" value="1"/>
</dbReference>
<keyword evidence="7" id="KW-0548">Nucleotidyltransferase</keyword>
<dbReference type="GO" id="GO:0009360">
    <property type="term" value="C:DNA polymerase III complex"/>
    <property type="evidence" value="ECO:0007669"/>
    <property type="project" value="InterPro"/>
</dbReference>
<dbReference type="Proteomes" id="UP000051655">
    <property type="component" value="Unassembled WGS sequence"/>
</dbReference>
<feature type="compositionally biased region" description="Low complexity" evidence="9">
    <location>
        <begin position="533"/>
        <end position="542"/>
    </location>
</feature>
<dbReference type="Gene3D" id="1.10.8.60">
    <property type="match status" value="1"/>
</dbReference>
<dbReference type="FunFam" id="1.10.8.60:FF:000013">
    <property type="entry name" value="DNA polymerase III subunit gamma/tau"/>
    <property type="match status" value="1"/>
</dbReference>
<evidence type="ECO:0000256" key="8">
    <source>
        <dbReference type="ARBA" id="ARBA00049244"/>
    </source>
</evidence>
<comment type="catalytic activity">
    <reaction evidence="8">
        <text>DNA(n) + a 2'-deoxyribonucleoside 5'-triphosphate = DNA(n+1) + diphosphate</text>
        <dbReference type="Rhea" id="RHEA:22508"/>
        <dbReference type="Rhea" id="RHEA-COMP:17339"/>
        <dbReference type="Rhea" id="RHEA-COMP:17340"/>
        <dbReference type="ChEBI" id="CHEBI:33019"/>
        <dbReference type="ChEBI" id="CHEBI:61560"/>
        <dbReference type="ChEBI" id="CHEBI:173112"/>
        <dbReference type="EC" id="2.7.7.7"/>
    </reaction>
</comment>
<feature type="region of interest" description="Disordered" evidence="9">
    <location>
        <begin position="367"/>
        <end position="407"/>
    </location>
</feature>
<evidence type="ECO:0000259" key="10">
    <source>
        <dbReference type="SMART" id="SM00382"/>
    </source>
</evidence>
<keyword evidence="3" id="KW-0479">Metal-binding</keyword>
<organism evidence="11 12">
    <name type="scientific">Weissella kandleri</name>
    <dbReference type="NCBI Taxonomy" id="1616"/>
    <lineage>
        <taxon>Bacteria</taxon>
        <taxon>Bacillati</taxon>
        <taxon>Bacillota</taxon>
        <taxon>Bacilli</taxon>
        <taxon>Lactobacillales</taxon>
        <taxon>Lactobacillaceae</taxon>
        <taxon>Weissella</taxon>
    </lineage>
</organism>
<dbReference type="InterPro" id="IPR027417">
    <property type="entry name" value="P-loop_NTPase"/>
</dbReference>
<evidence type="ECO:0000256" key="3">
    <source>
        <dbReference type="ARBA" id="ARBA00022723"/>
    </source>
</evidence>
<dbReference type="GO" id="GO:0046872">
    <property type="term" value="F:metal ion binding"/>
    <property type="evidence" value="ECO:0007669"/>
    <property type="project" value="UniProtKB-KW"/>
</dbReference>
<evidence type="ECO:0000256" key="2">
    <source>
        <dbReference type="ARBA" id="ARBA00012417"/>
    </source>
</evidence>
<dbReference type="CDD" id="cd18137">
    <property type="entry name" value="HLD_clamp_pol_III_gamma_tau"/>
    <property type="match status" value="1"/>
</dbReference>
<dbReference type="InterPro" id="IPR012763">
    <property type="entry name" value="DNA_pol_III_sug/sutau_N"/>
</dbReference>
<dbReference type="Gene3D" id="3.40.50.300">
    <property type="entry name" value="P-loop containing nucleotide triphosphate hydrolases"/>
    <property type="match status" value="1"/>
</dbReference>
<dbReference type="SUPFAM" id="SSF52540">
    <property type="entry name" value="P-loop containing nucleoside triphosphate hydrolases"/>
    <property type="match status" value="1"/>
</dbReference>
<keyword evidence="4" id="KW-0547">Nucleotide-binding</keyword>
<reference evidence="11 12" key="1">
    <citation type="journal article" date="2015" name="Genome Announc.">
        <title>Expanding the biotechnology potential of lactobacilli through comparative genomics of 213 strains and associated genera.</title>
        <authorList>
            <person name="Sun Z."/>
            <person name="Harris H.M."/>
            <person name="McCann A."/>
            <person name="Guo C."/>
            <person name="Argimon S."/>
            <person name="Zhang W."/>
            <person name="Yang X."/>
            <person name="Jeffery I.B."/>
            <person name="Cooney J.C."/>
            <person name="Kagawa T.F."/>
            <person name="Liu W."/>
            <person name="Song Y."/>
            <person name="Salvetti E."/>
            <person name="Wrobel A."/>
            <person name="Rasinkangas P."/>
            <person name="Parkhill J."/>
            <person name="Rea M.C."/>
            <person name="O'Sullivan O."/>
            <person name="Ritari J."/>
            <person name="Douillard F.P."/>
            <person name="Paul Ross R."/>
            <person name="Yang R."/>
            <person name="Briner A.E."/>
            <person name="Felis G.E."/>
            <person name="de Vos W.M."/>
            <person name="Barrangou R."/>
            <person name="Klaenhammer T.R."/>
            <person name="Caufield P.W."/>
            <person name="Cui Y."/>
            <person name="Zhang H."/>
            <person name="O'Toole P.W."/>
        </authorList>
    </citation>
    <scope>NUCLEOTIDE SEQUENCE [LARGE SCALE GENOMIC DNA]</scope>
    <source>
        <strain evidence="11 12">DSM 20593</strain>
    </source>
</reference>
<evidence type="ECO:0000256" key="1">
    <source>
        <dbReference type="ARBA" id="ARBA00006360"/>
    </source>
</evidence>
<evidence type="ECO:0000313" key="12">
    <source>
        <dbReference type="Proteomes" id="UP000051655"/>
    </source>
</evidence>
<protein>
    <recommendedName>
        <fullName evidence="2">DNA-directed DNA polymerase</fullName>
        <ecNumber evidence="2">2.7.7.7</ecNumber>
    </recommendedName>
</protein>
<keyword evidence="5" id="KW-0862">Zinc</keyword>
<sequence>MAYQALYRTWRPQKFADMVGQEVVTKTLQNALRTQQISHAYLFTGPRGTGKTSAAKIFAKTVNCLHPVDGEADGTCEVCQAIDQGTLGDIIELDAASNNGVDEIREIREDVNYAPTLAKYKVYIIDEVHMLSTGAFNALLKTLEEPPANVIFILATTEPQKIPATIISRTQRFDFRRISASEAYERIVYILQQRGNEYDEKALKVIANAADGGMRDALSILDQALSFGDGQVTLDNALLVTGSVTQTLLGDYLKAVATHQTDHALAELTKVLAEGKDANRFIEDLISYARDLLIAHEAPDLVNLVPDDNFNELLQKEEQLWYQMIDTLNEVQQQLRFTNRPSIYLEVLTVKLSRLELLTQVEAQAVQTTPANQSAEEPAQPVEKSVMLEKTVTPTKSNSTSTRDKSNVKKASIDKRHVFAVLDAATRGDLNRMEGVWADVLAQLEVTKKAMLNTAKPLAASPDGMVVGFDFEIFRDKTFRDETLIQFLMEQIQTLSGSEHERALVLITNEEWSDLRSTWVQQHHVKQSKADVEQAAQPAPEENAIDLPEDEAPAPVVQKAREMFGADLVEVHAD</sequence>
<dbReference type="PATRIC" id="fig|1616.3.peg.1023"/>
<dbReference type="GO" id="GO:0005524">
    <property type="term" value="F:ATP binding"/>
    <property type="evidence" value="ECO:0007669"/>
    <property type="project" value="UniProtKB-KW"/>
</dbReference>
<evidence type="ECO:0000256" key="7">
    <source>
        <dbReference type="ARBA" id="ARBA00022932"/>
    </source>
</evidence>
<keyword evidence="6" id="KW-0067">ATP-binding</keyword>
<dbReference type="GO" id="GO:0003677">
    <property type="term" value="F:DNA binding"/>
    <property type="evidence" value="ECO:0007669"/>
    <property type="project" value="InterPro"/>
</dbReference>
<dbReference type="PRINTS" id="PR00300">
    <property type="entry name" value="CLPPROTEASEA"/>
</dbReference>
<keyword evidence="7" id="KW-0808">Transferase</keyword>
<dbReference type="EC" id="2.7.7.7" evidence="2"/>
<feature type="domain" description="AAA+ ATPase" evidence="10">
    <location>
        <begin position="37"/>
        <end position="179"/>
    </location>
</feature>
<comment type="similarity">
    <text evidence="1">Belongs to the DnaX/STICHEL family.</text>
</comment>
<accession>A0A0R2JC43</accession>
<dbReference type="SMART" id="SM00382">
    <property type="entry name" value="AAA"/>
    <property type="match status" value="1"/>
</dbReference>
<evidence type="ECO:0000256" key="6">
    <source>
        <dbReference type="ARBA" id="ARBA00022840"/>
    </source>
</evidence>
<dbReference type="Gene3D" id="1.20.272.10">
    <property type="match status" value="1"/>
</dbReference>
<dbReference type="InterPro" id="IPR045085">
    <property type="entry name" value="HLD_clamp_pol_III_gamma_tau"/>
</dbReference>
<dbReference type="InterPro" id="IPR050238">
    <property type="entry name" value="DNA_Rep/Repair_Clamp_Loader"/>
</dbReference>
<dbReference type="RefSeq" id="WP_057755599.1">
    <property type="nucleotide sequence ID" value="NZ_JQBP01000004.1"/>
</dbReference>
<comment type="caution">
    <text evidence="11">The sequence shown here is derived from an EMBL/GenBank/DDBJ whole genome shotgun (WGS) entry which is preliminary data.</text>
</comment>
<dbReference type="EMBL" id="JQBP01000004">
    <property type="protein sequence ID" value="KRN74880.1"/>
    <property type="molecule type" value="Genomic_DNA"/>
</dbReference>
<dbReference type="FunFam" id="3.40.50.300:FF:000014">
    <property type="entry name" value="DNA polymerase III subunit gamma/tau"/>
    <property type="match status" value="1"/>
</dbReference>
<dbReference type="NCBIfam" id="TIGR02397">
    <property type="entry name" value="dnaX_nterm"/>
    <property type="match status" value="1"/>
</dbReference>
<evidence type="ECO:0000256" key="4">
    <source>
        <dbReference type="ARBA" id="ARBA00022741"/>
    </source>
</evidence>
<dbReference type="Pfam" id="PF13177">
    <property type="entry name" value="DNA_pol3_delta2"/>
    <property type="match status" value="1"/>
</dbReference>
<dbReference type="CDD" id="cd00009">
    <property type="entry name" value="AAA"/>
    <property type="match status" value="1"/>
</dbReference>